<evidence type="ECO:0000313" key="2">
    <source>
        <dbReference type="EMBL" id="GAB76445.1"/>
    </source>
</evidence>
<proteinExistence type="predicted"/>
<gene>
    <name evidence="2" type="ORF">AUCHE_01_00070</name>
</gene>
<name>K6VM37_9MICO</name>
<protein>
    <recommendedName>
        <fullName evidence="1">CASTOR ACT domain-containing protein</fullName>
    </recommendedName>
</protein>
<accession>K6VM37</accession>
<dbReference type="InterPro" id="IPR045865">
    <property type="entry name" value="ACT-like_dom_sf"/>
</dbReference>
<dbReference type="Pfam" id="PF13840">
    <property type="entry name" value="ACT_7"/>
    <property type="match status" value="1"/>
</dbReference>
<evidence type="ECO:0000313" key="3">
    <source>
        <dbReference type="Proteomes" id="UP000008495"/>
    </source>
</evidence>
<dbReference type="STRING" id="100225.SAMN05421595_1573"/>
<dbReference type="InterPro" id="IPR027795">
    <property type="entry name" value="CASTOR_ACT_dom"/>
</dbReference>
<dbReference type="SUPFAM" id="SSF55021">
    <property type="entry name" value="ACT-like"/>
    <property type="match status" value="2"/>
</dbReference>
<dbReference type="Proteomes" id="UP000008495">
    <property type="component" value="Unassembled WGS sequence"/>
</dbReference>
<dbReference type="RefSeq" id="WP_006501195.1">
    <property type="nucleotide sequence ID" value="NZ_BAGZ01000001.1"/>
</dbReference>
<reference evidence="2 3" key="1">
    <citation type="submission" date="2012-08" db="EMBL/GenBank/DDBJ databases">
        <title>Whole genome shotgun sequence of Austwickia chelonae NBRC 105200.</title>
        <authorList>
            <person name="Yoshida I."/>
            <person name="Hosoyama A."/>
            <person name="Tsuchikane K."/>
            <person name="Katsumata H."/>
            <person name="Ando Y."/>
            <person name="Ohji S."/>
            <person name="Hamada M."/>
            <person name="Tamura T."/>
            <person name="Yamazoe A."/>
            <person name="Yamazaki S."/>
            <person name="Fujita N."/>
        </authorList>
    </citation>
    <scope>NUCLEOTIDE SEQUENCE [LARGE SCALE GENOMIC DNA]</scope>
    <source>
        <strain evidence="2 3">NBRC 105200</strain>
    </source>
</reference>
<sequence length="151" mass="16302">MSTAHQFWHLTMHERPVKIARLEPGSAVPQWARGGHPLTSVTWNAKETSVIAAADEVPIGVVQAGPFHAFEIEGPLDFTLTGVLGGLLAPLAREGVAVITLSTFETDWILIPVDQSKQAATVWRYNGHTVDGTSQLRQAGESGPLEVEEDI</sequence>
<feature type="domain" description="CASTOR ACT" evidence="1">
    <location>
        <begin position="69"/>
        <end position="120"/>
    </location>
</feature>
<dbReference type="eggNOG" id="COG3603">
    <property type="taxonomic scope" value="Bacteria"/>
</dbReference>
<dbReference type="EMBL" id="BAGZ01000001">
    <property type="protein sequence ID" value="GAB76445.1"/>
    <property type="molecule type" value="Genomic_DNA"/>
</dbReference>
<keyword evidence="3" id="KW-1185">Reference proteome</keyword>
<evidence type="ECO:0000259" key="1">
    <source>
        <dbReference type="Pfam" id="PF13840"/>
    </source>
</evidence>
<comment type="caution">
    <text evidence="2">The sequence shown here is derived from an EMBL/GenBank/DDBJ whole genome shotgun (WGS) entry which is preliminary data.</text>
</comment>
<organism evidence="2 3">
    <name type="scientific">Austwickia chelonae NBRC 105200</name>
    <dbReference type="NCBI Taxonomy" id="1184607"/>
    <lineage>
        <taxon>Bacteria</taxon>
        <taxon>Bacillati</taxon>
        <taxon>Actinomycetota</taxon>
        <taxon>Actinomycetes</taxon>
        <taxon>Micrococcales</taxon>
        <taxon>Dermatophilaceae</taxon>
        <taxon>Austwickia</taxon>
    </lineage>
</organism>
<dbReference type="AlphaFoldDB" id="K6VM37"/>
<dbReference type="Gene3D" id="3.30.2130.10">
    <property type="entry name" value="VC0802-like"/>
    <property type="match status" value="1"/>
</dbReference>